<dbReference type="RefSeq" id="WP_259542641.1">
    <property type="nucleotide sequence ID" value="NZ_JANLCJ010000076.1"/>
</dbReference>
<dbReference type="Proteomes" id="UP001165586">
    <property type="component" value="Unassembled WGS sequence"/>
</dbReference>
<dbReference type="Gene3D" id="1.10.443.10">
    <property type="entry name" value="Intergrase catalytic core"/>
    <property type="match status" value="1"/>
</dbReference>
<dbReference type="InterPro" id="IPR011010">
    <property type="entry name" value="DNA_brk_join_enz"/>
</dbReference>
<dbReference type="EMBL" id="JANLCJ010000076">
    <property type="protein sequence ID" value="MCS5736599.1"/>
    <property type="molecule type" value="Genomic_DNA"/>
</dbReference>
<evidence type="ECO:0000259" key="3">
    <source>
        <dbReference type="PROSITE" id="PS51898"/>
    </source>
</evidence>
<evidence type="ECO:0000256" key="1">
    <source>
        <dbReference type="ARBA" id="ARBA00023172"/>
    </source>
</evidence>
<dbReference type="InterPro" id="IPR002104">
    <property type="entry name" value="Integrase_catalytic"/>
</dbReference>
<feature type="domain" description="Tyr recombinase" evidence="3">
    <location>
        <begin position="1"/>
        <end position="98"/>
    </location>
</feature>
<evidence type="ECO:0000313" key="4">
    <source>
        <dbReference type="EMBL" id="MCS5736599.1"/>
    </source>
</evidence>
<sequence length="156" mass="18245">MTEAAIKAIIDYRALGIKGKSNKTIERLIDKIFLQYGFNKEGEKKVFTSHNLRATFATKLSTMGINIKTISVLMNHSDISQTAKYISYDERTMRTALEQMNRFRTHEGMTFSELQSKLIEQRVQLMRAEEEYELLHFQFKELQKENDRLKKGVSNE</sequence>
<name>A0ABT2H9N5_9MICO</name>
<comment type="caution">
    <text evidence="4">The sequence shown here is derived from an EMBL/GenBank/DDBJ whole genome shotgun (WGS) entry which is preliminary data.</text>
</comment>
<keyword evidence="5" id="KW-1185">Reference proteome</keyword>
<evidence type="ECO:0000313" key="5">
    <source>
        <dbReference type="Proteomes" id="UP001165586"/>
    </source>
</evidence>
<keyword evidence="1" id="KW-0233">DNA recombination</keyword>
<keyword evidence="2" id="KW-0175">Coiled coil</keyword>
<proteinExistence type="predicted"/>
<gene>
    <name evidence="4" type="ORF">N1032_22995</name>
</gene>
<reference evidence="4" key="1">
    <citation type="submission" date="2022-08" db="EMBL/GenBank/DDBJ databases">
        <authorList>
            <person name="Deng Y."/>
            <person name="Han X.-F."/>
            <person name="Zhang Y.-Q."/>
        </authorList>
    </citation>
    <scope>NUCLEOTIDE SEQUENCE</scope>
    <source>
        <strain evidence="4">CPCC 203386</strain>
    </source>
</reference>
<dbReference type="InterPro" id="IPR013762">
    <property type="entry name" value="Integrase-like_cat_sf"/>
</dbReference>
<dbReference type="PROSITE" id="PS51898">
    <property type="entry name" value="TYR_RECOMBINASE"/>
    <property type="match status" value="1"/>
</dbReference>
<protein>
    <submittedName>
        <fullName evidence="4">Site-specific integrase</fullName>
    </submittedName>
</protein>
<feature type="coiled-coil region" evidence="2">
    <location>
        <begin position="111"/>
        <end position="145"/>
    </location>
</feature>
<dbReference type="CDD" id="cd00397">
    <property type="entry name" value="DNA_BRE_C"/>
    <property type="match status" value="1"/>
</dbReference>
<organism evidence="4 5">
    <name type="scientific">Herbiconiux daphne</name>
    <dbReference type="NCBI Taxonomy" id="2970914"/>
    <lineage>
        <taxon>Bacteria</taxon>
        <taxon>Bacillati</taxon>
        <taxon>Actinomycetota</taxon>
        <taxon>Actinomycetes</taxon>
        <taxon>Micrococcales</taxon>
        <taxon>Microbacteriaceae</taxon>
        <taxon>Herbiconiux</taxon>
    </lineage>
</organism>
<dbReference type="Pfam" id="PF00589">
    <property type="entry name" value="Phage_integrase"/>
    <property type="match status" value="1"/>
</dbReference>
<accession>A0ABT2H9N5</accession>
<evidence type="ECO:0000256" key="2">
    <source>
        <dbReference type="SAM" id="Coils"/>
    </source>
</evidence>
<dbReference type="SUPFAM" id="SSF56349">
    <property type="entry name" value="DNA breaking-rejoining enzymes"/>
    <property type="match status" value="1"/>
</dbReference>